<dbReference type="InterPro" id="IPR028096">
    <property type="entry name" value="EfeO_Cupredoxin"/>
</dbReference>
<dbReference type="Pfam" id="PF13473">
    <property type="entry name" value="Cupredoxin_1"/>
    <property type="match status" value="1"/>
</dbReference>
<gene>
    <name evidence="2" type="ORF">QQ008_00555</name>
</gene>
<proteinExistence type="predicted"/>
<feature type="domain" description="EfeO-type cupredoxin-like" evidence="1">
    <location>
        <begin position="6"/>
        <end position="121"/>
    </location>
</feature>
<accession>A0ABT8KGJ2</accession>
<dbReference type="SUPFAM" id="SSF49503">
    <property type="entry name" value="Cupredoxins"/>
    <property type="match status" value="1"/>
</dbReference>
<dbReference type="InterPro" id="IPR008972">
    <property type="entry name" value="Cupredoxin"/>
</dbReference>
<comment type="caution">
    <text evidence="2">The sequence shown here is derived from an EMBL/GenBank/DDBJ whole genome shotgun (WGS) entry which is preliminary data.</text>
</comment>
<sequence length="124" mass="13690">MRKLTFVALVLVLGFVTVQNASAQKVIKLNQVEGEFTTKHLDLKPGDYIFKVTNKGADKEVGFVLAPQENNGAAGEHIKEAYLQKTINKGETSESKVVTLKEGTYNYFCPLNPTPHYTITVSSK</sequence>
<dbReference type="Proteomes" id="UP001172082">
    <property type="component" value="Unassembled WGS sequence"/>
</dbReference>
<dbReference type="RefSeq" id="WP_346749851.1">
    <property type="nucleotide sequence ID" value="NZ_JAUJEA010000001.1"/>
</dbReference>
<evidence type="ECO:0000313" key="3">
    <source>
        <dbReference type="Proteomes" id="UP001172082"/>
    </source>
</evidence>
<keyword evidence="3" id="KW-1185">Reference proteome</keyword>
<evidence type="ECO:0000259" key="1">
    <source>
        <dbReference type="Pfam" id="PF13473"/>
    </source>
</evidence>
<evidence type="ECO:0000313" key="2">
    <source>
        <dbReference type="EMBL" id="MDN5199819.1"/>
    </source>
</evidence>
<dbReference type="Gene3D" id="2.60.40.420">
    <property type="entry name" value="Cupredoxins - blue copper proteins"/>
    <property type="match status" value="1"/>
</dbReference>
<dbReference type="EMBL" id="JAUJEA010000001">
    <property type="protein sequence ID" value="MDN5199819.1"/>
    <property type="molecule type" value="Genomic_DNA"/>
</dbReference>
<protein>
    <submittedName>
        <fullName evidence="2">Cupredoxin domain-containing protein</fullName>
    </submittedName>
</protein>
<reference evidence="2" key="1">
    <citation type="submission" date="2023-06" db="EMBL/GenBank/DDBJ databases">
        <title>Genomic of Parafulvivirga corallium.</title>
        <authorList>
            <person name="Wang G."/>
        </authorList>
    </citation>
    <scope>NUCLEOTIDE SEQUENCE</scope>
    <source>
        <strain evidence="2">BMA10</strain>
    </source>
</reference>
<name>A0ABT8KGJ2_9BACT</name>
<organism evidence="2 3">
    <name type="scientific">Splendidivirga corallicola</name>
    <dbReference type="NCBI Taxonomy" id="3051826"/>
    <lineage>
        <taxon>Bacteria</taxon>
        <taxon>Pseudomonadati</taxon>
        <taxon>Bacteroidota</taxon>
        <taxon>Cytophagia</taxon>
        <taxon>Cytophagales</taxon>
        <taxon>Splendidivirgaceae</taxon>
        <taxon>Splendidivirga</taxon>
    </lineage>
</organism>